<comment type="caution">
    <text evidence="1">The sequence shown here is derived from an EMBL/GenBank/DDBJ whole genome shotgun (WGS) entry which is preliminary data.</text>
</comment>
<keyword evidence="2" id="KW-1185">Reference proteome</keyword>
<proteinExistence type="predicted"/>
<name>A0A8S4QWQ7_9NEOP</name>
<dbReference type="AlphaFoldDB" id="A0A8S4QWQ7"/>
<protein>
    <submittedName>
        <fullName evidence="1">Jg232 protein</fullName>
    </submittedName>
</protein>
<evidence type="ECO:0000313" key="1">
    <source>
        <dbReference type="EMBL" id="CAH2224321.1"/>
    </source>
</evidence>
<dbReference type="Proteomes" id="UP000838756">
    <property type="component" value="Unassembled WGS sequence"/>
</dbReference>
<organism evidence="1 2">
    <name type="scientific">Pararge aegeria aegeria</name>
    <dbReference type="NCBI Taxonomy" id="348720"/>
    <lineage>
        <taxon>Eukaryota</taxon>
        <taxon>Metazoa</taxon>
        <taxon>Ecdysozoa</taxon>
        <taxon>Arthropoda</taxon>
        <taxon>Hexapoda</taxon>
        <taxon>Insecta</taxon>
        <taxon>Pterygota</taxon>
        <taxon>Neoptera</taxon>
        <taxon>Endopterygota</taxon>
        <taxon>Lepidoptera</taxon>
        <taxon>Glossata</taxon>
        <taxon>Ditrysia</taxon>
        <taxon>Papilionoidea</taxon>
        <taxon>Nymphalidae</taxon>
        <taxon>Satyrinae</taxon>
        <taxon>Satyrini</taxon>
        <taxon>Parargina</taxon>
        <taxon>Pararge</taxon>
    </lineage>
</organism>
<gene>
    <name evidence="1" type="primary">jg232</name>
    <name evidence="1" type="ORF">PAEG_LOCUS6875</name>
</gene>
<sequence length="149" mass="16666">MLCFDLKGVVAGVTGSCSLTPTPKVDGHRAERYRTCSLYPSNKKKNSRKRTMLEPKVSHGAGHNAFTLRDDNYQGIPSANYFKKLRSNICIIEMLQRVNFTVHPFSILRSSAQHAGGGLLQYVDLHSKRVSSNGRWSVACIEGMHRVCR</sequence>
<dbReference type="EMBL" id="CAKXAJ010020701">
    <property type="protein sequence ID" value="CAH2224321.1"/>
    <property type="molecule type" value="Genomic_DNA"/>
</dbReference>
<reference evidence="1" key="1">
    <citation type="submission" date="2022-03" db="EMBL/GenBank/DDBJ databases">
        <authorList>
            <person name="Lindestad O."/>
        </authorList>
    </citation>
    <scope>NUCLEOTIDE SEQUENCE</scope>
</reference>
<evidence type="ECO:0000313" key="2">
    <source>
        <dbReference type="Proteomes" id="UP000838756"/>
    </source>
</evidence>
<accession>A0A8S4QWQ7</accession>